<dbReference type="PROSITE" id="PS51186">
    <property type="entry name" value="GNAT"/>
    <property type="match status" value="1"/>
</dbReference>
<dbReference type="KEGG" id="suam:BOO69_16270"/>
<evidence type="ECO:0000256" key="1">
    <source>
        <dbReference type="ARBA" id="ARBA00022679"/>
    </source>
</evidence>
<reference evidence="4 5" key="1">
    <citation type="submission" date="2016-11" db="EMBL/GenBank/DDBJ databases">
        <title>Complete genome sequence of Sulfitobacter sp. AM1-D1, a toxic bacteria associated with marine dinoflagellate Alexandrium minutum in East China Sea.</title>
        <authorList>
            <person name="Yang Q."/>
            <person name="Zhang X."/>
            <person name="Tian X."/>
        </authorList>
    </citation>
    <scope>NUCLEOTIDE SEQUENCE [LARGE SCALE GENOMIC DNA]</scope>
    <source>
        <strain evidence="4 5">AM1-D1</strain>
    </source>
</reference>
<name>A0A1J0WKE9_9RHOB</name>
<dbReference type="EMBL" id="CP018076">
    <property type="protein sequence ID" value="APE44779.1"/>
    <property type="molecule type" value="Genomic_DNA"/>
</dbReference>
<feature type="domain" description="N-acetyltransferase" evidence="3">
    <location>
        <begin position="1"/>
        <end position="156"/>
    </location>
</feature>
<evidence type="ECO:0000313" key="5">
    <source>
        <dbReference type="Proteomes" id="UP000181897"/>
    </source>
</evidence>
<keyword evidence="2" id="KW-0012">Acyltransferase</keyword>
<dbReference type="STRING" id="1917485.BOO69_16270"/>
<dbReference type="PANTHER" id="PTHR43877:SF2">
    <property type="entry name" value="AMINOALKYLPHOSPHONATE N-ACETYLTRANSFERASE-RELATED"/>
    <property type="match status" value="1"/>
</dbReference>
<keyword evidence="1 4" id="KW-0808">Transferase</keyword>
<dbReference type="AlphaFoldDB" id="A0A1J0WKE9"/>
<accession>A0A1J0WKE9</accession>
<dbReference type="CDD" id="cd04301">
    <property type="entry name" value="NAT_SF"/>
    <property type="match status" value="1"/>
</dbReference>
<evidence type="ECO:0000259" key="3">
    <source>
        <dbReference type="PROSITE" id="PS51186"/>
    </source>
</evidence>
<dbReference type="Gene3D" id="3.40.630.30">
    <property type="match status" value="1"/>
</dbReference>
<dbReference type="SUPFAM" id="SSF55729">
    <property type="entry name" value="Acyl-CoA N-acyltransferases (Nat)"/>
    <property type="match status" value="1"/>
</dbReference>
<proteinExistence type="predicted"/>
<dbReference type="Proteomes" id="UP000181897">
    <property type="component" value="Chromosome"/>
</dbReference>
<evidence type="ECO:0000313" key="4">
    <source>
        <dbReference type="EMBL" id="APE44779.1"/>
    </source>
</evidence>
<keyword evidence="5" id="KW-1185">Reference proteome</keyword>
<dbReference type="OrthoDB" id="9789603at2"/>
<dbReference type="Pfam" id="PF00583">
    <property type="entry name" value="Acetyltransf_1"/>
    <property type="match status" value="1"/>
</dbReference>
<dbReference type="PANTHER" id="PTHR43877">
    <property type="entry name" value="AMINOALKYLPHOSPHONATE N-ACETYLTRANSFERASE-RELATED-RELATED"/>
    <property type="match status" value="1"/>
</dbReference>
<gene>
    <name evidence="4" type="ORF">BOO69_16270</name>
</gene>
<protein>
    <submittedName>
        <fullName evidence="4">GNAT family N-acetyltransferase</fullName>
    </submittedName>
</protein>
<dbReference type="GO" id="GO:0016747">
    <property type="term" value="F:acyltransferase activity, transferring groups other than amino-acyl groups"/>
    <property type="evidence" value="ECO:0007669"/>
    <property type="project" value="InterPro"/>
</dbReference>
<dbReference type="InterPro" id="IPR000182">
    <property type="entry name" value="GNAT_dom"/>
</dbReference>
<dbReference type="InterPro" id="IPR016181">
    <property type="entry name" value="Acyl_CoA_acyltransferase"/>
</dbReference>
<dbReference type="RefSeq" id="WP_071973125.1">
    <property type="nucleotide sequence ID" value="NZ_CP018076.1"/>
</dbReference>
<dbReference type="InterPro" id="IPR050832">
    <property type="entry name" value="Bact_Acetyltransf"/>
</dbReference>
<sequence length="157" mass="17323">MELTPRRLRAQDPDLPAILALIRRAFAPMEGRIDPPSSMLRMTLETLRAEAETAEVWSLGAPPLACVILTPKPAALYLGKLAVDPDARRLGLARHLIDHAERRARALRLPAVELQCRVELVENHALFAACGYAETDRTAHPGFDRPTSITFARTIGN</sequence>
<evidence type="ECO:0000256" key="2">
    <source>
        <dbReference type="ARBA" id="ARBA00023315"/>
    </source>
</evidence>
<organism evidence="4 5">
    <name type="scientific">Sulfitobacter alexandrii</name>
    <dbReference type="NCBI Taxonomy" id="1917485"/>
    <lineage>
        <taxon>Bacteria</taxon>
        <taxon>Pseudomonadati</taxon>
        <taxon>Pseudomonadota</taxon>
        <taxon>Alphaproteobacteria</taxon>
        <taxon>Rhodobacterales</taxon>
        <taxon>Roseobacteraceae</taxon>
        <taxon>Sulfitobacter</taxon>
    </lineage>
</organism>